<evidence type="ECO:0000256" key="3">
    <source>
        <dbReference type="ARBA" id="ARBA00022571"/>
    </source>
</evidence>
<dbReference type="EMBL" id="ABJB010352069">
    <property type="status" value="NOT_ANNOTATED_CDS"/>
    <property type="molecule type" value="Genomic_DNA"/>
</dbReference>
<dbReference type="VEuPathDB" id="VectorBase:ISCW017094"/>
<keyword evidence="3" id="KW-0055">Arginine biosynthesis</keyword>
<dbReference type="Gene3D" id="3.90.1260.10">
    <property type="entry name" value="Argininosuccinate synthetase, chain A, domain 2"/>
    <property type="match status" value="1"/>
</dbReference>
<keyword evidence="7" id="KW-0067">ATP-binding</keyword>
<dbReference type="GO" id="GO:0005524">
    <property type="term" value="F:ATP binding"/>
    <property type="evidence" value="ECO:0007669"/>
    <property type="project" value="UniProtKB-KW"/>
</dbReference>
<name>B7PA12_IXOSC</name>
<keyword evidence="11" id="KW-1185">Reference proteome</keyword>
<keyword evidence="4 9" id="KW-0436">Ligase</keyword>
<dbReference type="AlphaFoldDB" id="B7PA12"/>
<dbReference type="STRING" id="6945.B7PA12"/>
<evidence type="ECO:0000313" key="9">
    <source>
        <dbReference type="EMBL" id="EEC03434.1"/>
    </source>
</evidence>
<organism>
    <name type="scientific">Ixodes scapularis</name>
    <name type="common">Black-legged tick</name>
    <name type="synonym">Deer tick</name>
    <dbReference type="NCBI Taxonomy" id="6945"/>
    <lineage>
        <taxon>Eukaryota</taxon>
        <taxon>Metazoa</taxon>
        <taxon>Ecdysozoa</taxon>
        <taxon>Arthropoda</taxon>
        <taxon>Chelicerata</taxon>
        <taxon>Arachnida</taxon>
        <taxon>Acari</taxon>
        <taxon>Parasitiformes</taxon>
        <taxon>Ixodida</taxon>
        <taxon>Ixodoidea</taxon>
        <taxon>Ixodidae</taxon>
        <taxon>Ixodinae</taxon>
        <taxon>Ixodes</taxon>
    </lineage>
</organism>
<dbReference type="InterPro" id="IPR048268">
    <property type="entry name" value="Arginosuc_syn_C"/>
</dbReference>
<keyword evidence="6" id="KW-0547">Nucleotide-binding</keyword>
<dbReference type="InterPro" id="IPR024074">
    <property type="entry name" value="AS_cat/multimer_dom_body"/>
</dbReference>
<keyword evidence="5" id="KW-0028">Amino-acid biosynthesis</keyword>
<evidence type="ECO:0000256" key="4">
    <source>
        <dbReference type="ARBA" id="ARBA00022598"/>
    </source>
</evidence>
<accession>B7PA12</accession>
<sequence>MTTDPKEAPNDPDTLEIEFKNGCYESGILEDPYLSAPESLYSMTTDPKEAPNDPDTLEIEFKNGKPTQVTNTRTQIIKVEPLELFTYLNEIGGRHGIGRIDIVENRVIGMKSRGVYETPAGTILHAAHLDLEVFTMDKEVRRIKRDLSSKFAEQVYGGKWPS</sequence>
<protein>
    <recommendedName>
        <fullName evidence="2">argininosuccinate synthase</fullName>
        <ecNumber evidence="2">6.3.4.5</ecNumber>
    </recommendedName>
</protein>
<dbReference type="EC" id="6.3.4.5" evidence="2"/>
<dbReference type="PANTHER" id="PTHR11587:SF2">
    <property type="entry name" value="ARGININOSUCCINATE SYNTHASE"/>
    <property type="match status" value="1"/>
</dbReference>
<dbReference type="SUPFAM" id="SSF69864">
    <property type="entry name" value="Argininosuccinate synthetase, C-terminal domain"/>
    <property type="match status" value="1"/>
</dbReference>
<dbReference type="PANTHER" id="PTHR11587">
    <property type="entry name" value="ARGININOSUCCINATE SYNTHASE"/>
    <property type="match status" value="1"/>
</dbReference>
<feature type="domain" description="Arginosuccinate synthase C-terminal" evidence="8">
    <location>
        <begin position="23"/>
        <end position="160"/>
    </location>
</feature>
<proteinExistence type="predicted"/>
<dbReference type="HOGENOM" id="CLU_1639606_0_0_1"/>
<evidence type="ECO:0000256" key="1">
    <source>
        <dbReference type="ARBA" id="ARBA00004967"/>
    </source>
</evidence>
<dbReference type="GO" id="GO:0004055">
    <property type="term" value="F:argininosuccinate synthase activity"/>
    <property type="evidence" value="ECO:0007669"/>
    <property type="project" value="UniProtKB-EC"/>
</dbReference>
<reference evidence="9 11" key="1">
    <citation type="submission" date="2008-03" db="EMBL/GenBank/DDBJ databases">
        <title>Annotation of Ixodes scapularis.</title>
        <authorList>
            <consortium name="Ixodes scapularis Genome Project Consortium"/>
            <person name="Caler E."/>
            <person name="Hannick L.I."/>
            <person name="Bidwell S."/>
            <person name="Joardar V."/>
            <person name="Thiagarajan M."/>
            <person name="Amedeo P."/>
            <person name="Galinsky K.J."/>
            <person name="Schobel S."/>
            <person name="Inman J."/>
            <person name="Hostetler J."/>
            <person name="Miller J."/>
            <person name="Hammond M."/>
            <person name="Megy K."/>
            <person name="Lawson D."/>
            <person name="Kodira C."/>
            <person name="Sutton G."/>
            <person name="Meyer J."/>
            <person name="Hill C.A."/>
            <person name="Birren B."/>
            <person name="Nene V."/>
            <person name="Collins F."/>
            <person name="Alarcon-Chaidez F."/>
            <person name="Wikel S."/>
            <person name="Strausberg R."/>
        </authorList>
    </citation>
    <scope>NUCLEOTIDE SEQUENCE [LARGE SCALE GENOMIC DNA]</scope>
    <source>
        <strain evidence="11">Wikel</strain>
        <strain evidence="9">Wikel colony</strain>
    </source>
</reference>
<gene>
    <name evidence="9" type="ORF">IscW_ISCW017094</name>
</gene>
<dbReference type="GO" id="GO:0006526">
    <property type="term" value="P:L-arginine biosynthetic process"/>
    <property type="evidence" value="ECO:0007669"/>
    <property type="project" value="UniProtKB-UniPathway"/>
</dbReference>
<comment type="pathway">
    <text evidence="1">Amino-acid biosynthesis; L-arginine biosynthesis; L-arginine from L-ornithine and carbamoyl phosphate: step 2/3.</text>
</comment>
<dbReference type="OrthoDB" id="1688907at2759"/>
<evidence type="ECO:0000313" key="11">
    <source>
        <dbReference type="Proteomes" id="UP000001555"/>
    </source>
</evidence>
<dbReference type="UniPathway" id="UPA00068">
    <property type="reaction ID" value="UER00113"/>
</dbReference>
<evidence type="ECO:0000256" key="5">
    <source>
        <dbReference type="ARBA" id="ARBA00022605"/>
    </source>
</evidence>
<dbReference type="Proteomes" id="UP000001555">
    <property type="component" value="Unassembled WGS sequence"/>
</dbReference>
<dbReference type="EMBL" id="ABJB010557556">
    <property type="status" value="NOT_ANNOTATED_CDS"/>
    <property type="molecule type" value="Genomic_DNA"/>
</dbReference>
<dbReference type="EMBL" id="DS668357">
    <property type="protein sequence ID" value="EEC03434.1"/>
    <property type="molecule type" value="Genomic_DNA"/>
</dbReference>
<dbReference type="VEuPathDB" id="VectorBase:ISCP_018073"/>
<dbReference type="Pfam" id="PF20979">
    <property type="entry name" value="Arginosuc_syn_C"/>
    <property type="match status" value="1"/>
</dbReference>
<evidence type="ECO:0000256" key="7">
    <source>
        <dbReference type="ARBA" id="ARBA00022840"/>
    </source>
</evidence>
<dbReference type="EnsemblMetazoa" id="ISCW017094-RA">
    <property type="protein sequence ID" value="ISCW017094-PA"/>
    <property type="gene ID" value="ISCW017094"/>
</dbReference>
<evidence type="ECO:0000256" key="6">
    <source>
        <dbReference type="ARBA" id="ARBA00022741"/>
    </source>
</evidence>
<dbReference type="PaxDb" id="6945-B7PA12"/>
<reference evidence="10" key="2">
    <citation type="submission" date="2020-05" db="UniProtKB">
        <authorList>
            <consortium name="EnsemblMetazoa"/>
        </authorList>
    </citation>
    <scope>IDENTIFICATION</scope>
    <source>
        <strain evidence="10">wikel</strain>
    </source>
</reference>
<dbReference type="VEuPathDB" id="VectorBase:ISCI017094"/>
<dbReference type="InterPro" id="IPR001518">
    <property type="entry name" value="Arginosuc_synth"/>
</dbReference>
<evidence type="ECO:0000313" key="10">
    <source>
        <dbReference type="EnsemblMetazoa" id="ISCW017094-PA"/>
    </source>
</evidence>
<evidence type="ECO:0000256" key="2">
    <source>
        <dbReference type="ARBA" id="ARBA00012286"/>
    </source>
</evidence>
<feature type="non-terminal residue" evidence="9">
    <location>
        <position position="162"/>
    </location>
</feature>
<evidence type="ECO:0000259" key="8">
    <source>
        <dbReference type="Pfam" id="PF20979"/>
    </source>
</evidence>